<dbReference type="SUPFAM" id="SSF53335">
    <property type="entry name" value="S-adenosyl-L-methionine-dependent methyltransferases"/>
    <property type="match status" value="1"/>
</dbReference>
<dbReference type="CDD" id="cd16403">
    <property type="entry name" value="ParB_N_like_MT"/>
    <property type="match status" value="1"/>
</dbReference>
<dbReference type="Pfam" id="PF02195">
    <property type="entry name" value="ParB_N"/>
    <property type="match status" value="1"/>
</dbReference>
<sequence>MTRRAPKRDVRVDASIQSYGDRIAMMALDDLQPYPRNARTHSRKQIWQIANSIARFGFTNPVLIDDNNLILAGHGRVEAARELGLAQVPCLRLASMSEAEKRAYILADNKIAQNAGWDEDLLAGELSFLLEEPEEIDIGLTGFSVAEIDIVIETGETGPTPQDDSDDVLPDIPNTAAITRPGDIWQLGEHRLVCGDARDEDVYAALMASGDRGPERAQMVFTDPPYNVRIRGNVSSSDRIGHREFVMGSGEMERDAFVAFLTTACDRMASWSVDGSIHFICMDWRHIDEISLAGRQVYSELKNLIVWAKDNAGMGSFYRSRHELVFAFKNGTAPHINAFELGQNGRYRTNVWNYRGITSPTKDAREALALHPTVKPVAMVADAMKDCSMRGGIVLDPFCGSGTVLIAAHKTGRRARAIELDPLYCDT</sequence>
<dbReference type="InterPro" id="IPR036086">
    <property type="entry name" value="ParB/Sulfiredoxin_sf"/>
</dbReference>
<comment type="caution">
    <text evidence="7">The sequence shown here is derived from an EMBL/GenBank/DDBJ whole genome shotgun (WGS) entry which is preliminary data.</text>
</comment>
<evidence type="ECO:0000256" key="3">
    <source>
        <dbReference type="ARBA" id="ARBA00022679"/>
    </source>
</evidence>
<dbReference type="GO" id="GO:0032259">
    <property type="term" value="P:methylation"/>
    <property type="evidence" value="ECO:0007669"/>
    <property type="project" value="UniProtKB-KW"/>
</dbReference>
<gene>
    <name evidence="7" type="ORF">CSC94_23310</name>
</gene>
<protein>
    <recommendedName>
        <fullName evidence="5">Methyltransferase</fullName>
        <ecNumber evidence="5">2.1.1.-</ecNumber>
    </recommendedName>
</protein>
<accession>A0A2G1QGN9</accession>
<dbReference type="Proteomes" id="UP000221168">
    <property type="component" value="Unassembled WGS sequence"/>
</dbReference>
<dbReference type="EMBL" id="PDVP01000030">
    <property type="protein sequence ID" value="PHP64631.1"/>
    <property type="molecule type" value="Genomic_DNA"/>
</dbReference>
<dbReference type="EC" id="2.1.1.-" evidence="5"/>
<evidence type="ECO:0000313" key="8">
    <source>
        <dbReference type="Proteomes" id="UP000221168"/>
    </source>
</evidence>
<dbReference type="PROSITE" id="PS00092">
    <property type="entry name" value="N6_MTASE"/>
    <property type="match status" value="1"/>
</dbReference>
<dbReference type="PANTHER" id="PTHR33375:SF1">
    <property type="entry name" value="CHROMOSOME-PARTITIONING PROTEIN PARB-RELATED"/>
    <property type="match status" value="1"/>
</dbReference>
<dbReference type="PANTHER" id="PTHR33375">
    <property type="entry name" value="CHROMOSOME-PARTITIONING PROTEIN PARB-RELATED"/>
    <property type="match status" value="1"/>
</dbReference>
<dbReference type="OrthoDB" id="7806498at2"/>
<dbReference type="InterPro" id="IPR003115">
    <property type="entry name" value="ParB_N"/>
</dbReference>
<dbReference type="InterPro" id="IPR002941">
    <property type="entry name" value="DNA_methylase_N4/N6"/>
</dbReference>
<dbReference type="GO" id="GO:0005694">
    <property type="term" value="C:chromosome"/>
    <property type="evidence" value="ECO:0007669"/>
    <property type="project" value="TreeGrafter"/>
</dbReference>
<keyword evidence="8" id="KW-1185">Reference proteome</keyword>
<dbReference type="Pfam" id="PF01555">
    <property type="entry name" value="N6_N4_Mtase"/>
    <property type="match status" value="1"/>
</dbReference>
<keyword evidence="3" id="KW-0808">Transferase</keyword>
<dbReference type="RefSeq" id="WP_099308779.1">
    <property type="nucleotide sequence ID" value="NZ_PDVP01000030.1"/>
</dbReference>
<dbReference type="GO" id="GO:0045881">
    <property type="term" value="P:positive regulation of sporulation resulting in formation of a cellular spore"/>
    <property type="evidence" value="ECO:0007669"/>
    <property type="project" value="TreeGrafter"/>
</dbReference>
<evidence type="ECO:0000259" key="6">
    <source>
        <dbReference type="SMART" id="SM00470"/>
    </source>
</evidence>
<dbReference type="InterPro" id="IPR029063">
    <property type="entry name" value="SAM-dependent_MTases_sf"/>
</dbReference>
<feature type="domain" description="ParB-like N-terminal" evidence="6">
    <location>
        <begin position="24"/>
        <end position="110"/>
    </location>
</feature>
<dbReference type="GO" id="GO:0003677">
    <property type="term" value="F:DNA binding"/>
    <property type="evidence" value="ECO:0007669"/>
    <property type="project" value="InterPro"/>
</dbReference>
<dbReference type="InterPro" id="IPR002052">
    <property type="entry name" value="DNA_methylase_N6_adenine_CS"/>
</dbReference>
<dbReference type="GO" id="GO:0007059">
    <property type="term" value="P:chromosome segregation"/>
    <property type="evidence" value="ECO:0007669"/>
    <property type="project" value="TreeGrafter"/>
</dbReference>
<comment type="catalytic activity">
    <reaction evidence="4">
        <text>a 2'-deoxyadenosine in DNA + S-adenosyl-L-methionine = an N(6)-methyl-2'-deoxyadenosine in DNA + S-adenosyl-L-homocysteine + H(+)</text>
        <dbReference type="Rhea" id="RHEA:15197"/>
        <dbReference type="Rhea" id="RHEA-COMP:12418"/>
        <dbReference type="Rhea" id="RHEA-COMP:12419"/>
        <dbReference type="ChEBI" id="CHEBI:15378"/>
        <dbReference type="ChEBI" id="CHEBI:57856"/>
        <dbReference type="ChEBI" id="CHEBI:59789"/>
        <dbReference type="ChEBI" id="CHEBI:90615"/>
        <dbReference type="ChEBI" id="CHEBI:90616"/>
        <dbReference type="EC" id="2.1.1.72"/>
    </reaction>
</comment>
<evidence type="ECO:0000256" key="5">
    <source>
        <dbReference type="RuleBase" id="RU362026"/>
    </source>
</evidence>
<dbReference type="SMART" id="SM00470">
    <property type="entry name" value="ParB"/>
    <property type="match status" value="1"/>
</dbReference>
<dbReference type="InterPro" id="IPR015840">
    <property type="entry name" value="DNA_MeTrfase_ParB"/>
</dbReference>
<dbReference type="SUPFAM" id="SSF110849">
    <property type="entry name" value="ParB/Sulfiredoxin"/>
    <property type="match status" value="1"/>
</dbReference>
<organism evidence="7 8">
    <name type="scientific">Zhengella mangrovi</name>
    <dbReference type="NCBI Taxonomy" id="1982044"/>
    <lineage>
        <taxon>Bacteria</taxon>
        <taxon>Pseudomonadati</taxon>
        <taxon>Pseudomonadota</taxon>
        <taxon>Alphaproteobacteria</taxon>
        <taxon>Hyphomicrobiales</taxon>
        <taxon>Notoacmeibacteraceae</taxon>
        <taxon>Zhengella</taxon>
    </lineage>
</organism>
<evidence type="ECO:0000256" key="2">
    <source>
        <dbReference type="ARBA" id="ARBA00022603"/>
    </source>
</evidence>
<name>A0A2G1QGN9_9HYPH</name>
<keyword evidence="2 7" id="KW-0489">Methyltransferase</keyword>
<evidence type="ECO:0000313" key="7">
    <source>
        <dbReference type="EMBL" id="PHP64631.1"/>
    </source>
</evidence>
<evidence type="ECO:0000256" key="1">
    <source>
        <dbReference type="ARBA" id="ARBA00006594"/>
    </source>
</evidence>
<dbReference type="InterPro" id="IPR001091">
    <property type="entry name" value="RM_Methyltransferase"/>
</dbReference>
<dbReference type="AlphaFoldDB" id="A0A2G1QGN9"/>
<dbReference type="Gene3D" id="3.90.1530.10">
    <property type="entry name" value="Conserved hypothetical protein from pyrococcus furiosus pfu- 392566-001, ParB domain"/>
    <property type="match status" value="1"/>
</dbReference>
<dbReference type="GO" id="GO:0009007">
    <property type="term" value="F:site-specific DNA-methyltransferase (adenine-specific) activity"/>
    <property type="evidence" value="ECO:0007669"/>
    <property type="project" value="UniProtKB-EC"/>
</dbReference>
<evidence type="ECO:0000256" key="4">
    <source>
        <dbReference type="ARBA" id="ARBA00047942"/>
    </source>
</evidence>
<proteinExistence type="inferred from homology"/>
<dbReference type="PIRSF" id="PIRSF036758">
    <property type="entry name" value="Aden_M_ParB"/>
    <property type="match status" value="1"/>
</dbReference>
<dbReference type="Gene3D" id="3.40.50.150">
    <property type="entry name" value="Vaccinia Virus protein VP39"/>
    <property type="match status" value="1"/>
</dbReference>
<comment type="similarity">
    <text evidence="1 5">Belongs to the N(4)/N(6)-methyltransferase family.</text>
</comment>
<dbReference type="GO" id="GO:0008170">
    <property type="term" value="F:N-methyltransferase activity"/>
    <property type="evidence" value="ECO:0007669"/>
    <property type="project" value="InterPro"/>
</dbReference>
<dbReference type="PRINTS" id="PR00508">
    <property type="entry name" value="S21N4MTFRASE"/>
</dbReference>
<dbReference type="InterPro" id="IPR050336">
    <property type="entry name" value="Chromosome_partition/occlusion"/>
</dbReference>
<reference evidence="7 8" key="1">
    <citation type="submission" date="2017-10" db="EMBL/GenBank/DDBJ databases">
        <title>Sedimentibacterium mangrovi gen. nov., sp. nov., a novel member of family Phyllobacteriacea isolated from mangrove sediment.</title>
        <authorList>
            <person name="Liao H."/>
            <person name="Tian Y."/>
        </authorList>
    </citation>
    <scope>NUCLEOTIDE SEQUENCE [LARGE SCALE GENOMIC DNA]</scope>
    <source>
        <strain evidence="7 8">X9-2-2</strain>
    </source>
</reference>